<dbReference type="InterPro" id="IPR000719">
    <property type="entry name" value="Prot_kinase_dom"/>
</dbReference>
<accession>A0A078AFQ7</accession>
<dbReference type="Gene3D" id="1.10.510.10">
    <property type="entry name" value="Transferase(Phosphotransferase) domain 1"/>
    <property type="match status" value="1"/>
</dbReference>
<protein>
    <submittedName>
        <fullName evidence="8">Serine threonine protein kinase</fullName>
    </submittedName>
</protein>
<keyword evidence="4 8" id="KW-0418">Kinase</keyword>
<dbReference type="AlphaFoldDB" id="A0A078AFQ7"/>
<dbReference type="InterPro" id="IPR011009">
    <property type="entry name" value="Kinase-like_dom_sf"/>
</dbReference>
<evidence type="ECO:0000256" key="3">
    <source>
        <dbReference type="ARBA" id="ARBA00022741"/>
    </source>
</evidence>
<dbReference type="SMART" id="SM00220">
    <property type="entry name" value="S_TKc"/>
    <property type="match status" value="1"/>
</dbReference>
<dbReference type="GO" id="GO:0007094">
    <property type="term" value="P:mitotic spindle assembly checkpoint signaling"/>
    <property type="evidence" value="ECO:0007669"/>
    <property type="project" value="TreeGrafter"/>
</dbReference>
<keyword evidence="2" id="KW-0808">Transferase</keyword>
<dbReference type="EMBL" id="CCKQ01008864">
    <property type="protein sequence ID" value="CDW80327.1"/>
    <property type="molecule type" value="Genomic_DNA"/>
</dbReference>
<dbReference type="GO" id="GO:0004674">
    <property type="term" value="F:protein serine/threonine kinase activity"/>
    <property type="evidence" value="ECO:0007669"/>
    <property type="project" value="UniProtKB-KW"/>
</dbReference>
<dbReference type="GO" id="GO:0005634">
    <property type="term" value="C:nucleus"/>
    <property type="evidence" value="ECO:0007669"/>
    <property type="project" value="TreeGrafter"/>
</dbReference>
<keyword evidence="1" id="KW-0723">Serine/threonine-protein kinase</keyword>
<proteinExistence type="predicted"/>
<evidence type="ECO:0000256" key="6">
    <source>
        <dbReference type="PROSITE-ProRule" id="PRU10141"/>
    </source>
</evidence>
<dbReference type="GO" id="GO:0033316">
    <property type="term" value="P:meiotic spindle assembly checkpoint signaling"/>
    <property type="evidence" value="ECO:0007669"/>
    <property type="project" value="TreeGrafter"/>
</dbReference>
<dbReference type="GO" id="GO:0034501">
    <property type="term" value="P:protein localization to kinetochore"/>
    <property type="evidence" value="ECO:0007669"/>
    <property type="project" value="TreeGrafter"/>
</dbReference>
<dbReference type="SUPFAM" id="SSF56112">
    <property type="entry name" value="Protein kinase-like (PK-like)"/>
    <property type="match status" value="1"/>
</dbReference>
<dbReference type="Proteomes" id="UP000039865">
    <property type="component" value="Unassembled WGS sequence"/>
</dbReference>
<dbReference type="InterPro" id="IPR017441">
    <property type="entry name" value="Protein_kinase_ATP_BS"/>
</dbReference>
<keyword evidence="5 6" id="KW-0067">ATP-binding</keyword>
<evidence type="ECO:0000313" key="9">
    <source>
        <dbReference type="Proteomes" id="UP000039865"/>
    </source>
</evidence>
<dbReference type="OrthoDB" id="5979581at2759"/>
<evidence type="ECO:0000256" key="4">
    <source>
        <dbReference type="ARBA" id="ARBA00022777"/>
    </source>
</evidence>
<keyword evidence="9" id="KW-1185">Reference proteome</keyword>
<evidence type="ECO:0000259" key="7">
    <source>
        <dbReference type="PROSITE" id="PS50011"/>
    </source>
</evidence>
<dbReference type="PROSITE" id="PS00107">
    <property type="entry name" value="PROTEIN_KINASE_ATP"/>
    <property type="match status" value="1"/>
</dbReference>
<sequence length="292" mass="33977">MHKQVLFSKASSQMNMISQHQHKHQQQKHQMMTNPSVINGPWSSAQKEDEYTQFMNSGMFHYQPQNQAPQITASLLSQPQHQTILNQQQQQQQHQQSQIQQIQQSLPIQFQPPQPTIQATIQPSIANENSSVMTTQTECSQYSFSERYRIISELGQGSFSRIFKAYDRDMNLEVALKMEKEDKAKRILQTEYQYLKKLQGQSRIVQVYNFVEFESQDQQNFIVMALKGQNLGLYKKNQRSFNDSLAADLLVQMLEGIQQVHQAGFIHRDIKPGNYSICKHQCSQQRGIIKKR</sequence>
<dbReference type="PROSITE" id="PS50011">
    <property type="entry name" value="PROTEIN_KINASE_DOM"/>
    <property type="match status" value="1"/>
</dbReference>
<evidence type="ECO:0000256" key="1">
    <source>
        <dbReference type="ARBA" id="ARBA00022527"/>
    </source>
</evidence>
<gene>
    <name evidence="8" type="primary">Contig13615.g14522</name>
    <name evidence="8" type="ORF">STYLEM_9324</name>
</gene>
<dbReference type="GO" id="GO:0004712">
    <property type="term" value="F:protein serine/threonine/tyrosine kinase activity"/>
    <property type="evidence" value="ECO:0007669"/>
    <property type="project" value="TreeGrafter"/>
</dbReference>
<dbReference type="InParanoid" id="A0A078AFQ7"/>
<keyword evidence="3 6" id="KW-0547">Nucleotide-binding</keyword>
<reference evidence="8 9" key="1">
    <citation type="submission" date="2014-06" db="EMBL/GenBank/DDBJ databases">
        <authorList>
            <person name="Swart Estienne"/>
        </authorList>
    </citation>
    <scope>NUCLEOTIDE SEQUENCE [LARGE SCALE GENOMIC DNA]</scope>
    <source>
        <strain evidence="8 9">130c</strain>
    </source>
</reference>
<feature type="domain" description="Protein kinase" evidence="7">
    <location>
        <begin position="148"/>
        <end position="292"/>
    </location>
</feature>
<feature type="binding site" evidence="6">
    <location>
        <position position="177"/>
    </location>
    <ligand>
        <name>ATP</name>
        <dbReference type="ChEBI" id="CHEBI:30616"/>
    </ligand>
</feature>
<dbReference type="GO" id="GO:0007059">
    <property type="term" value="P:chromosome segregation"/>
    <property type="evidence" value="ECO:0007669"/>
    <property type="project" value="TreeGrafter"/>
</dbReference>
<dbReference type="GO" id="GO:0005524">
    <property type="term" value="F:ATP binding"/>
    <property type="evidence" value="ECO:0007669"/>
    <property type="project" value="UniProtKB-UniRule"/>
</dbReference>
<evidence type="ECO:0000256" key="5">
    <source>
        <dbReference type="ARBA" id="ARBA00022840"/>
    </source>
</evidence>
<evidence type="ECO:0000313" key="8">
    <source>
        <dbReference type="EMBL" id="CDW80327.1"/>
    </source>
</evidence>
<evidence type="ECO:0000256" key="2">
    <source>
        <dbReference type="ARBA" id="ARBA00022679"/>
    </source>
</evidence>
<dbReference type="PANTHER" id="PTHR22974:SF21">
    <property type="entry name" value="DUAL SPECIFICITY PROTEIN KINASE TTK"/>
    <property type="match status" value="1"/>
</dbReference>
<dbReference type="PANTHER" id="PTHR22974">
    <property type="entry name" value="MIXED LINEAGE PROTEIN KINASE"/>
    <property type="match status" value="1"/>
</dbReference>
<name>A0A078AFQ7_STYLE</name>
<organism evidence="8 9">
    <name type="scientific">Stylonychia lemnae</name>
    <name type="common">Ciliate</name>
    <dbReference type="NCBI Taxonomy" id="5949"/>
    <lineage>
        <taxon>Eukaryota</taxon>
        <taxon>Sar</taxon>
        <taxon>Alveolata</taxon>
        <taxon>Ciliophora</taxon>
        <taxon>Intramacronucleata</taxon>
        <taxon>Spirotrichea</taxon>
        <taxon>Stichotrichia</taxon>
        <taxon>Sporadotrichida</taxon>
        <taxon>Oxytrichidae</taxon>
        <taxon>Stylonychinae</taxon>
        <taxon>Stylonychia</taxon>
    </lineage>
</organism>
<dbReference type="Pfam" id="PF00069">
    <property type="entry name" value="Pkinase"/>
    <property type="match status" value="1"/>
</dbReference>
<dbReference type="GO" id="GO:0000776">
    <property type="term" value="C:kinetochore"/>
    <property type="evidence" value="ECO:0007669"/>
    <property type="project" value="TreeGrafter"/>
</dbReference>